<gene>
    <name evidence="2" type="ORF">MKUB_47830</name>
</gene>
<dbReference type="InterPro" id="IPR003593">
    <property type="entry name" value="AAA+_ATPase"/>
</dbReference>
<organism evidence="2 3">
    <name type="scientific">Mycobacterium kubicae</name>
    <dbReference type="NCBI Taxonomy" id="120959"/>
    <lineage>
        <taxon>Bacteria</taxon>
        <taxon>Bacillati</taxon>
        <taxon>Actinomycetota</taxon>
        <taxon>Actinomycetes</taxon>
        <taxon>Mycobacteriales</taxon>
        <taxon>Mycobacteriaceae</taxon>
        <taxon>Mycobacterium</taxon>
        <taxon>Mycobacterium simiae complex</taxon>
    </lineage>
</organism>
<dbReference type="EMBL" id="BLKU01000005">
    <property type="protein sequence ID" value="GFG67293.1"/>
    <property type="molecule type" value="Genomic_DNA"/>
</dbReference>
<comment type="caution">
    <text evidence="2">The sequence shown here is derived from an EMBL/GenBank/DDBJ whole genome shotgun (WGS) entry which is preliminary data.</text>
</comment>
<proteinExistence type="predicted"/>
<evidence type="ECO:0000259" key="1">
    <source>
        <dbReference type="SMART" id="SM00382"/>
    </source>
</evidence>
<dbReference type="InterPro" id="IPR027417">
    <property type="entry name" value="P-loop_NTPase"/>
</dbReference>
<reference evidence="2 3" key="1">
    <citation type="journal article" date="2019" name="Emerg. Microbes Infect.">
        <title>Comprehensive subspecies identification of 175 nontuberculous mycobacteria species based on 7547 genomic profiles.</title>
        <authorList>
            <person name="Matsumoto Y."/>
            <person name="Kinjo T."/>
            <person name="Motooka D."/>
            <person name="Nabeya D."/>
            <person name="Jung N."/>
            <person name="Uechi K."/>
            <person name="Horii T."/>
            <person name="Iida T."/>
            <person name="Fujita J."/>
            <person name="Nakamura S."/>
        </authorList>
    </citation>
    <scope>NUCLEOTIDE SEQUENCE [LARGE SCALE GENOMIC DNA]</scope>
    <source>
        <strain evidence="2 3">JCM 13573</strain>
    </source>
</reference>
<dbReference type="SUPFAM" id="SSF52540">
    <property type="entry name" value="P-loop containing nucleoside triphosphate hydrolases"/>
    <property type="match status" value="1"/>
</dbReference>
<feature type="domain" description="AAA+ ATPase" evidence="1">
    <location>
        <begin position="23"/>
        <end position="157"/>
    </location>
</feature>
<evidence type="ECO:0000313" key="2">
    <source>
        <dbReference type="EMBL" id="GFG67293.1"/>
    </source>
</evidence>
<name>A0ABQ1BUM6_9MYCO</name>
<dbReference type="Proteomes" id="UP000465306">
    <property type="component" value="Unassembled WGS sequence"/>
</dbReference>
<sequence length="743" mass="77881">MRWVITPEESVLRQAQAALADTERCGALLVGSDGVGKTALAQTLCAQTDKTVRWVTGTPAQRFVPFGAFRHLVDVTDIGRPAALLRAARDSLTRDEPDLLLVVDDAHNLDGLSAALVYQLALTRAARLLVIAGSTATLPDAVAALRSDDLLVPVDVVPLDRGPTVALVETALGASLDLAVADEVFGRSQGNPLYLRHLVSEGGLKHQNALPLAGVIDDYLSGLPAPARVVLDYLAITEPLARADLSALAGEQAVSDAEVSGAVRPGYQDDLFAAHPLYTERARAALTPEGARVLRTAVVTQLSKHRGDHVSDRLRLSVLAVDSDNPEPVEVAVAAAEEALRLGDLPLAERLARAALDRSGALAARLPLAHALGWQGRGREAGAVLAEVDPAELSETELMAWAVPRAANQFWMLDEPERATAFLQTTRNRISDPTARSALDALTATFAMNSGNLQRAVALATEVLSDPSDSGMGTPWAASAAALCSARMGRWSDVDRLAERAAATEHPGLLRFTVGLGQITALLMSGDVEAAQALAQRFTDFAESQQPGRAIGEVLLADVLLVKGEFSAAAQLLEPAAATLERTGYSWGPLSLMLLATARAQQGDIPGSAKALRRAETRHGTKSGLFAPELGLARAWTKAAARDKTAAITAAREAARAAERAGQLGVALRAHHDAVRLGDVRAVLPISQLVSQIHCATGQLALRHAQALADADADALATVAEQLAAAGMAAAAADAARAAQELR</sequence>
<accession>A0ABQ1BUM6</accession>
<keyword evidence="3" id="KW-1185">Reference proteome</keyword>
<dbReference type="RefSeq" id="WP_085073593.1">
    <property type="nucleotide sequence ID" value="NZ_BLKU01000005.1"/>
</dbReference>
<evidence type="ECO:0000313" key="3">
    <source>
        <dbReference type="Proteomes" id="UP000465306"/>
    </source>
</evidence>
<dbReference type="Gene3D" id="3.40.50.300">
    <property type="entry name" value="P-loop containing nucleotide triphosphate hydrolases"/>
    <property type="match status" value="1"/>
</dbReference>
<dbReference type="SMART" id="SM00382">
    <property type="entry name" value="AAA"/>
    <property type="match status" value="1"/>
</dbReference>
<protein>
    <recommendedName>
        <fullName evidence="1">AAA+ ATPase domain-containing protein</fullName>
    </recommendedName>
</protein>